<keyword evidence="1" id="KW-1133">Transmembrane helix</keyword>
<dbReference type="Gene3D" id="3.40.50.150">
    <property type="entry name" value="Vaccinia Virus protein VP39"/>
    <property type="match status" value="1"/>
</dbReference>
<sequence length="406" mass="44706">MTGESKLHPRRGRTGASGLGAAKSVALLLGLVALLYVSVEATGGRRLLQDKVGSVMGVDLGAAFSSVGLSMSTTAAGLEIKEYCKKVHSSELAWYFRNRTVDVPFYTACPSASWVDRFHQLGKDKPLTMVDIGCNKGYSSAHAFGLWAPELGFAPNTLRTKRPEVGCGTCNDCAEEAKSSVDRHQAPVTLYCVEPSMRNFANLILTRDAFFPSSAPADVQWYIVNAAMSNSTGLAHFPRGCQDELCSLQGNSDGTTLRDFDYVPLATVDAFVKDYEIASIDLMKVDTEGFDATVLQGAMELLARGGIGVLSFEYHEVGVWREYSLRQNVERLDGLDYVCYFDGKNGEVTRMTSCWDDAYEMYSWSNVVCVHRKHFMYPELELMSTRFAKHRDEYFAGPRAAPEPAA</sequence>
<evidence type="ECO:0000313" key="4">
    <source>
        <dbReference type="Proteomes" id="UP001255856"/>
    </source>
</evidence>
<keyword evidence="1" id="KW-0472">Membrane</keyword>
<accession>A0AAD9IHV3</accession>
<evidence type="ECO:0000256" key="1">
    <source>
        <dbReference type="SAM" id="Phobius"/>
    </source>
</evidence>
<dbReference type="PANTHER" id="PTHR34203">
    <property type="entry name" value="METHYLTRANSFERASE, FKBM FAMILY PROTEIN"/>
    <property type="match status" value="1"/>
</dbReference>
<dbReference type="Pfam" id="PF05050">
    <property type="entry name" value="Methyltransf_21"/>
    <property type="match status" value="1"/>
</dbReference>
<keyword evidence="4" id="KW-1185">Reference proteome</keyword>
<dbReference type="PANTHER" id="PTHR34203:SF15">
    <property type="entry name" value="SLL1173 PROTEIN"/>
    <property type="match status" value="1"/>
</dbReference>
<keyword evidence="1" id="KW-0812">Transmembrane</keyword>
<dbReference type="InterPro" id="IPR052514">
    <property type="entry name" value="SAM-dependent_MTase"/>
</dbReference>
<reference evidence="3" key="1">
    <citation type="submission" date="2021-01" db="EMBL/GenBank/DDBJ databases">
        <authorList>
            <person name="Eckstrom K.M.E."/>
        </authorList>
    </citation>
    <scope>NUCLEOTIDE SEQUENCE</scope>
    <source>
        <strain evidence="3">UVCC 0001</strain>
    </source>
</reference>
<dbReference type="Proteomes" id="UP001255856">
    <property type="component" value="Unassembled WGS sequence"/>
</dbReference>
<proteinExistence type="predicted"/>
<evidence type="ECO:0000313" key="3">
    <source>
        <dbReference type="EMBL" id="KAK2077394.1"/>
    </source>
</evidence>
<organism evidence="3 4">
    <name type="scientific">Prototheca wickerhamii</name>
    <dbReference type="NCBI Taxonomy" id="3111"/>
    <lineage>
        <taxon>Eukaryota</taxon>
        <taxon>Viridiplantae</taxon>
        <taxon>Chlorophyta</taxon>
        <taxon>core chlorophytes</taxon>
        <taxon>Trebouxiophyceae</taxon>
        <taxon>Chlorellales</taxon>
        <taxon>Chlorellaceae</taxon>
        <taxon>Prototheca</taxon>
    </lineage>
</organism>
<gene>
    <name evidence="3" type="ORF">QBZ16_004239</name>
</gene>
<protein>
    <recommendedName>
        <fullName evidence="2">Methyltransferase FkbM domain-containing protein</fullName>
    </recommendedName>
</protein>
<feature type="transmembrane region" description="Helical" evidence="1">
    <location>
        <begin position="21"/>
        <end position="39"/>
    </location>
</feature>
<dbReference type="NCBIfam" id="TIGR01444">
    <property type="entry name" value="fkbM_fam"/>
    <property type="match status" value="1"/>
</dbReference>
<dbReference type="SUPFAM" id="SSF53335">
    <property type="entry name" value="S-adenosyl-L-methionine-dependent methyltransferases"/>
    <property type="match status" value="1"/>
</dbReference>
<feature type="domain" description="Methyltransferase FkbM" evidence="2">
    <location>
        <begin position="253"/>
        <end position="322"/>
    </location>
</feature>
<dbReference type="InterPro" id="IPR029063">
    <property type="entry name" value="SAM-dependent_MTases_sf"/>
</dbReference>
<evidence type="ECO:0000259" key="2">
    <source>
        <dbReference type="Pfam" id="PF05050"/>
    </source>
</evidence>
<name>A0AAD9IHV3_PROWI</name>
<dbReference type="InterPro" id="IPR006342">
    <property type="entry name" value="FkbM_mtfrase"/>
</dbReference>
<comment type="caution">
    <text evidence="3">The sequence shown here is derived from an EMBL/GenBank/DDBJ whole genome shotgun (WGS) entry which is preliminary data.</text>
</comment>
<dbReference type="EMBL" id="JASFZW010000006">
    <property type="protein sequence ID" value="KAK2077394.1"/>
    <property type="molecule type" value="Genomic_DNA"/>
</dbReference>
<dbReference type="AlphaFoldDB" id="A0AAD9IHV3"/>